<reference evidence="4" key="1">
    <citation type="submission" date="2016-10" db="EMBL/GenBank/DDBJ databases">
        <authorList>
            <person name="Varghese N."/>
            <person name="Submissions S."/>
        </authorList>
    </citation>
    <scope>NUCLEOTIDE SEQUENCE [LARGE SCALE GENOMIC DNA]</scope>
    <source>
        <strain evidence="4">DSM 17038</strain>
    </source>
</reference>
<proteinExistence type="predicted"/>
<dbReference type="InterPro" id="IPR010982">
    <property type="entry name" value="Lambda_DNA-bd_dom_sf"/>
</dbReference>
<dbReference type="InterPro" id="IPR001387">
    <property type="entry name" value="Cro/C1-type_HTH"/>
</dbReference>
<evidence type="ECO:0000313" key="4">
    <source>
        <dbReference type="Proteomes" id="UP000199337"/>
    </source>
</evidence>
<evidence type="ECO:0000313" key="3">
    <source>
        <dbReference type="EMBL" id="SFG23781.1"/>
    </source>
</evidence>
<dbReference type="OrthoDB" id="1684348at2"/>
<dbReference type="PANTHER" id="PTHR46797">
    <property type="entry name" value="HTH-TYPE TRANSCRIPTIONAL REGULATOR"/>
    <property type="match status" value="1"/>
</dbReference>
<dbReference type="SUPFAM" id="SSF47413">
    <property type="entry name" value="lambda repressor-like DNA-binding domains"/>
    <property type="match status" value="3"/>
</dbReference>
<dbReference type="Pfam" id="PF01381">
    <property type="entry name" value="HTH_3"/>
    <property type="match status" value="3"/>
</dbReference>
<name>A0A1I2QDU6_9FIRM</name>
<dbReference type="RefSeq" id="WP_092469469.1">
    <property type="nucleotide sequence ID" value="NZ_FOOX01000003.1"/>
</dbReference>
<dbReference type="PROSITE" id="PS50943">
    <property type="entry name" value="HTH_CROC1"/>
    <property type="match status" value="3"/>
</dbReference>
<evidence type="ECO:0000259" key="2">
    <source>
        <dbReference type="PROSITE" id="PS50943"/>
    </source>
</evidence>
<dbReference type="GO" id="GO:0005829">
    <property type="term" value="C:cytosol"/>
    <property type="evidence" value="ECO:0007669"/>
    <property type="project" value="TreeGrafter"/>
</dbReference>
<dbReference type="GO" id="GO:0003700">
    <property type="term" value="F:DNA-binding transcription factor activity"/>
    <property type="evidence" value="ECO:0007669"/>
    <property type="project" value="TreeGrafter"/>
</dbReference>
<feature type="domain" description="HTH cro/C1-type" evidence="2">
    <location>
        <begin position="142"/>
        <end position="196"/>
    </location>
</feature>
<protein>
    <submittedName>
        <fullName evidence="3">Ribosome-binding protein aMBF1, putative translation factor, contains Zn-ribbon and HTH domains</fullName>
    </submittedName>
</protein>
<dbReference type="EMBL" id="FOOX01000003">
    <property type="protein sequence ID" value="SFG23781.1"/>
    <property type="molecule type" value="Genomic_DNA"/>
</dbReference>
<sequence>MSFGQIIRDFRVERGYTLKDLADDIGISPSYLSSIERNIRKPSIQVLKEISATLNIPVSYLMGAEEDVLTGKKLKYMRNSRGLSLEDLSEICDISINQLAKYEKGLEVPDLDNLKKISEGLNITIKYFLDKNDNVNSLGSRMRQIRMDRGLTITALAENANLSPGLISQIENGQTTPTLETLDILAKNLNTSSSYLLMETKDVEDLLATLSQDVLEVLGDPNVQVVLRSLRNFKANEVKYIIKLIEFFKNNNSLLY</sequence>
<dbReference type="Gene3D" id="1.10.260.40">
    <property type="entry name" value="lambda repressor-like DNA-binding domains"/>
    <property type="match status" value="3"/>
</dbReference>
<gene>
    <name evidence="3" type="ORF">SAMN05660649_01087</name>
</gene>
<dbReference type="GO" id="GO:0003677">
    <property type="term" value="F:DNA binding"/>
    <property type="evidence" value="ECO:0007669"/>
    <property type="project" value="UniProtKB-KW"/>
</dbReference>
<keyword evidence="1" id="KW-0238">DNA-binding</keyword>
<dbReference type="InterPro" id="IPR050807">
    <property type="entry name" value="TransReg_Diox_bact_type"/>
</dbReference>
<accession>A0A1I2QDU6</accession>
<organism evidence="3 4">
    <name type="scientific">Desulfotruncus arcticus DSM 17038</name>
    <dbReference type="NCBI Taxonomy" id="1121424"/>
    <lineage>
        <taxon>Bacteria</taxon>
        <taxon>Bacillati</taxon>
        <taxon>Bacillota</taxon>
        <taxon>Clostridia</taxon>
        <taxon>Eubacteriales</taxon>
        <taxon>Desulfallaceae</taxon>
        <taxon>Desulfotruncus</taxon>
    </lineage>
</organism>
<dbReference type="AlphaFoldDB" id="A0A1I2QDU6"/>
<evidence type="ECO:0000256" key="1">
    <source>
        <dbReference type="ARBA" id="ARBA00023125"/>
    </source>
</evidence>
<dbReference type="SMART" id="SM00530">
    <property type="entry name" value="HTH_XRE"/>
    <property type="match status" value="3"/>
</dbReference>
<feature type="domain" description="HTH cro/C1-type" evidence="2">
    <location>
        <begin position="74"/>
        <end position="128"/>
    </location>
</feature>
<dbReference type="CDD" id="cd00093">
    <property type="entry name" value="HTH_XRE"/>
    <property type="match status" value="3"/>
</dbReference>
<dbReference type="Proteomes" id="UP000199337">
    <property type="component" value="Unassembled WGS sequence"/>
</dbReference>
<keyword evidence="4" id="KW-1185">Reference proteome</keyword>
<feature type="domain" description="HTH cro/C1-type" evidence="2">
    <location>
        <begin position="7"/>
        <end position="61"/>
    </location>
</feature>
<dbReference type="PANTHER" id="PTHR46797:SF1">
    <property type="entry name" value="METHYLPHOSPHONATE SYNTHASE"/>
    <property type="match status" value="1"/>
</dbReference>
<dbReference type="STRING" id="341036.SAMN05660649_01087"/>